<proteinExistence type="predicted"/>
<dbReference type="Proteomes" id="UP000007065">
    <property type="component" value="Chromosome"/>
</dbReference>
<evidence type="ECO:0000313" key="2">
    <source>
        <dbReference type="Proteomes" id="UP000007065"/>
    </source>
</evidence>
<dbReference type="Pfam" id="PF03382">
    <property type="entry name" value="DUF285"/>
    <property type="match status" value="1"/>
</dbReference>
<sequence>MSEMFWATTKFNANIGKWDVSKVTSMYNMFSEAESFNQDISQWDVQQVKTMVGMFGEAKSFNQNISSWKVRSNTSYEKFTNESSVLKEDVKPKRFQKLSQK</sequence>
<keyword evidence="2" id="KW-1185">Reference proteome</keyword>
<organism evidence="1 2">
    <name type="scientific">Mycoplasmopsis agalactiae (strain NCTC 10123 / CIP 59.7 / PG2)</name>
    <name type="common">Mycoplasma agalactiae</name>
    <dbReference type="NCBI Taxonomy" id="347257"/>
    <lineage>
        <taxon>Bacteria</taxon>
        <taxon>Bacillati</taxon>
        <taxon>Mycoplasmatota</taxon>
        <taxon>Mycoplasmoidales</taxon>
        <taxon>Metamycoplasmataceae</taxon>
        <taxon>Mycoplasmopsis</taxon>
    </lineage>
</organism>
<name>A5IXF9_MYCAP</name>
<dbReference type="InterPro" id="IPR005046">
    <property type="entry name" value="DUF285"/>
</dbReference>
<dbReference type="InterPro" id="IPR011889">
    <property type="entry name" value="Liste_lipo_26"/>
</dbReference>
<evidence type="ECO:0000313" key="1">
    <source>
        <dbReference type="EMBL" id="CAL58718.1"/>
    </source>
</evidence>
<reference evidence="2" key="1">
    <citation type="journal article" date="2007" name="PLoS Genet.">
        <title>Being pathogenic, plastic, and sexual while living with a nearly minimal bacterial genome.</title>
        <authorList>
            <person name="Sirand-Pugnet P."/>
            <person name="Lartigue C."/>
            <person name="Marenda M."/>
            <person name="Jacob D."/>
            <person name="Barre A."/>
            <person name="Barbe V."/>
            <person name="Schenowitz C."/>
            <person name="Mangenot S."/>
            <person name="Couloux A."/>
            <person name="Segurens B."/>
            <person name="de Daruvar A."/>
            <person name="Blanchard A."/>
            <person name="Citti C."/>
        </authorList>
    </citation>
    <scope>NUCLEOTIDE SEQUENCE [LARGE SCALE GENOMIC DNA]</scope>
    <source>
        <strain evidence="2">PG2</strain>
    </source>
</reference>
<dbReference type="STRING" id="347257.MAG0210"/>
<protein>
    <submittedName>
        <fullName evidence="1">Uncharacterized protein</fullName>
    </submittedName>
</protein>
<accession>A5IXF9</accession>
<gene>
    <name evidence="1" type="ordered locus">MAG0210</name>
</gene>
<dbReference type="AlphaFoldDB" id="A5IXF9"/>
<dbReference type="NCBIfam" id="TIGR02167">
    <property type="entry name" value="Liste_lipo_26"/>
    <property type="match status" value="2"/>
</dbReference>
<dbReference type="EMBL" id="CU179680">
    <property type="protein sequence ID" value="CAL58718.1"/>
    <property type="molecule type" value="Genomic_DNA"/>
</dbReference>
<dbReference type="KEGG" id="maa:MAG0210"/>
<dbReference type="HOGENOM" id="CLU_025777_4_0_14"/>